<name>N1MSK7_9SPHN</name>
<dbReference type="EMBL" id="CAVK010000219">
    <property type="protein sequence ID" value="CCW19694.1"/>
    <property type="molecule type" value="Genomic_DNA"/>
</dbReference>
<accession>N1MSK7</accession>
<protein>
    <recommendedName>
        <fullName evidence="4">DUF2490 domain-containing protein</fullName>
    </recommendedName>
</protein>
<proteinExistence type="predicted"/>
<gene>
    <name evidence="2" type="ORF">EBBID32_40630</name>
</gene>
<feature type="chain" id="PRO_5004108940" description="DUF2490 domain-containing protein" evidence="1">
    <location>
        <begin position="26"/>
        <end position="229"/>
    </location>
</feature>
<dbReference type="Pfam" id="PF10677">
    <property type="entry name" value="DUF2490"/>
    <property type="match status" value="1"/>
</dbReference>
<dbReference type="InterPro" id="IPR019619">
    <property type="entry name" value="DUF2490"/>
</dbReference>
<dbReference type="Proteomes" id="UP000013201">
    <property type="component" value="Unassembled WGS sequence"/>
</dbReference>
<evidence type="ECO:0008006" key="4">
    <source>
        <dbReference type="Google" id="ProtNLM"/>
    </source>
</evidence>
<comment type="caution">
    <text evidence="2">The sequence shown here is derived from an EMBL/GenBank/DDBJ whole genome shotgun (WGS) entry which is preliminary data.</text>
</comment>
<dbReference type="OrthoDB" id="5381041at2"/>
<dbReference type="AlphaFoldDB" id="N1MSK7"/>
<keyword evidence="1" id="KW-0732">Signal</keyword>
<sequence>MNSLRPTILRLSAIALSLIALPAHAAEDQQFWLQTIAQGPISGDIVYFAEVQSRFGTHMDGLDQMLLRPAIGVKLSDRLTIYQGYAYVRTPQPGGGETREHRGFQQINWSLGKLAGGPLSSRTRMEQRWLSNGDDMAWRLRQMLRLAVPLSGNTGGVSALAYAEGFVALNDTDWGARKGFDRLRSFAGLEVPVAGKSTIELGYLNQYVKNRGRADDVDHVLLLTLQLRH</sequence>
<evidence type="ECO:0000256" key="1">
    <source>
        <dbReference type="SAM" id="SignalP"/>
    </source>
</evidence>
<keyword evidence="3" id="KW-1185">Reference proteome</keyword>
<reference evidence="2 3" key="1">
    <citation type="submission" date="2013-03" db="EMBL/GenBank/DDBJ databases">
        <authorList>
            <person name="Le V."/>
        </authorList>
    </citation>
    <scope>NUCLEOTIDE SEQUENCE [LARGE SCALE GENOMIC DNA]</scope>
    <source>
        <strain evidence="2 3">BiD32</strain>
    </source>
</reference>
<feature type="signal peptide" evidence="1">
    <location>
        <begin position="1"/>
        <end position="25"/>
    </location>
</feature>
<reference evidence="3" key="2">
    <citation type="submission" date="2013-04" db="EMBL/GenBank/DDBJ databases">
        <title>Bisphenol A degrading Sphingobium sp. strain BiD32.</title>
        <authorList>
            <person name="Nielsen J.L."/>
            <person name="Zhou N.A."/>
            <person name="Kjeldal H."/>
        </authorList>
    </citation>
    <scope>NUCLEOTIDE SEQUENCE [LARGE SCALE GENOMIC DNA]</scope>
    <source>
        <strain evidence="3">BiD32</strain>
    </source>
</reference>
<evidence type="ECO:0000313" key="3">
    <source>
        <dbReference type="Proteomes" id="UP000013201"/>
    </source>
</evidence>
<dbReference type="RefSeq" id="WP_006965133.1">
    <property type="nucleotide sequence ID" value="NZ_CAVK010000219.1"/>
</dbReference>
<evidence type="ECO:0000313" key="2">
    <source>
        <dbReference type="EMBL" id="CCW19694.1"/>
    </source>
</evidence>
<organism evidence="2 3">
    <name type="scientific">Sphingobium indicum BiD32</name>
    <dbReference type="NCBI Taxonomy" id="1301087"/>
    <lineage>
        <taxon>Bacteria</taxon>
        <taxon>Pseudomonadati</taxon>
        <taxon>Pseudomonadota</taxon>
        <taxon>Alphaproteobacteria</taxon>
        <taxon>Sphingomonadales</taxon>
        <taxon>Sphingomonadaceae</taxon>
        <taxon>Sphingobium</taxon>
    </lineage>
</organism>